<dbReference type="InterPro" id="IPR041664">
    <property type="entry name" value="AAA_16"/>
</dbReference>
<proteinExistence type="predicted"/>
<protein>
    <submittedName>
        <fullName evidence="4">Helix-turn-helix transcriptional regulator</fullName>
    </submittedName>
</protein>
<dbReference type="SUPFAM" id="SSF48452">
    <property type="entry name" value="TPR-like"/>
    <property type="match status" value="1"/>
</dbReference>
<comment type="caution">
    <text evidence="4">The sequence shown here is derived from an EMBL/GenBank/DDBJ whole genome shotgun (WGS) entry which is preliminary data.</text>
</comment>
<organism evidence="4 5">
    <name type="scientific">Asanoa iriomotensis</name>
    <dbReference type="NCBI Taxonomy" id="234613"/>
    <lineage>
        <taxon>Bacteria</taxon>
        <taxon>Bacillati</taxon>
        <taxon>Actinomycetota</taxon>
        <taxon>Actinomycetes</taxon>
        <taxon>Micromonosporales</taxon>
        <taxon>Micromonosporaceae</taxon>
        <taxon>Asanoa</taxon>
    </lineage>
</organism>
<dbReference type="RefSeq" id="WP_203708085.1">
    <property type="nucleotide sequence ID" value="NZ_BONC01000096.1"/>
</dbReference>
<accession>A0ABQ4CER8</accession>
<evidence type="ECO:0000259" key="3">
    <source>
        <dbReference type="PROSITE" id="PS50043"/>
    </source>
</evidence>
<dbReference type="EMBL" id="BONC01000096">
    <property type="protein sequence ID" value="GIF61272.1"/>
    <property type="molecule type" value="Genomic_DNA"/>
</dbReference>
<feature type="domain" description="HTH luxR-type" evidence="3">
    <location>
        <begin position="809"/>
        <end position="870"/>
    </location>
</feature>
<reference evidence="4 5" key="1">
    <citation type="submission" date="2021-01" db="EMBL/GenBank/DDBJ databases">
        <title>Whole genome shotgun sequence of Asanoa iriomotensis NBRC 100142.</title>
        <authorList>
            <person name="Komaki H."/>
            <person name="Tamura T."/>
        </authorList>
    </citation>
    <scope>NUCLEOTIDE SEQUENCE [LARGE SCALE GENOMIC DNA]</scope>
    <source>
        <strain evidence="4 5">NBRC 100142</strain>
    </source>
</reference>
<sequence>MFVAPAVHILAVRGPVLRGRARELTAIGQLLRRAAAGTGGVLLIEGDPGSGRSALLAHAARQAPGFTHLRAPGLPGEADLPYAALQRLPVPLPARRARTAEQRLRLCTAVFEALVARSRRGPVLCVVDDAELVDKPSLEVLGFVARRVAEHRIAVVFAGTHLPPVDGTTRRLAPLDTVTAADVLADHGLAGDLADALVGLAVGNPAALHDLARGLTPAQRRGVEPPPAGLPAEGALPRAYRMRLRALPPATRRALLLVALEDGLDPAVLARLGGGALAAAERSGLLRGAGFAHPAAREVVCAEATLADRQRAHRTLARLLTGEAHKLRRLLHLAAATPPTDARLADEIERAAGSVVDCRVGSVALERAAELTPPDGPAAARRAAAARYAWLGGDPARARRLLARAGPAGALLAGEIALRGGTAGEALELLLAAADELATRRPDQAWRALVLAGEAVCLDGNHGRYREVLRRAALLRRAGCVDPVRSAQVVGLAAVMRGDHERARPALRSVLELSTSDPEVLTSAATAGLLLGDDAAAHRTLERAASLARSSGAVALLPRVLELRTFVEYWTGSYEAAAASARDGLDAARSCGQRAAAGNLVGLLALLAALRGDAPECMRWMRELRSGSHASRPRALVQWALAVLDLVAGRAADALRRLSTMADPASGSSTVLIHMTATPYLVEAAAAAGDPAAARAAAADFDRWAAATGDPTRRALAARCRALLAPRGSAVALAEFEQALRLHPAGGGDFERARTELLLGRDLRRARHPRDARPHLHRAAEGFALVDMPVWAAQATTELRAAGESCDHPSPPGLTLTAQQQRIAQLVAGGATNREVAAQLFLSTRTVDHHLRNIFSRLGVRSRTELARTL</sequence>
<dbReference type="InterPro" id="IPR036388">
    <property type="entry name" value="WH-like_DNA-bd_sf"/>
</dbReference>
<keyword evidence="5" id="KW-1185">Reference proteome</keyword>
<dbReference type="InterPro" id="IPR027417">
    <property type="entry name" value="P-loop_NTPase"/>
</dbReference>
<dbReference type="Pfam" id="PF00196">
    <property type="entry name" value="GerE"/>
    <property type="match status" value="1"/>
</dbReference>
<dbReference type="Pfam" id="PF13191">
    <property type="entry name" value="AAA_16"/>
    <property type="match status" value="1"/>
</dbReference>
<dbReference type="SUPFAM" id="SSF52540">
    <property type="entry name" value="P-loop containing nucleoside triphosphate hydrolases"/>
    <property type="match status" value="1"/>
</dbReference>
<evidence type="ECO:0000256" key="2">
    <source>
        <dbReference type="ARBA" id="ARBA00022840"/>
    </source>
</evidence>
<evidence type="ECO:0000256" key="1">
    <source>
        <dbReference type="ARBA" id="ARBA00022741"/>
    </source>
</evidence>
<dbReference type="Gene3D" id="1.25.40.10">
    <property type="entry name" value="Tetratricopeptide repeat domain"/>
    <property type="match status" value="1"/>
</dbReference>
<keyword evidence="2" id="KW-0067">ATP-binding</keyword>
<evidence type="ECO:0000313" key="4">
    <source>
        <dbReference type="EMBL" id="GIF61272.1"/>
    </source>
</evidence>
<dbReference type="Proteomes" id="UP000624325">
    <property type="component" value="Unassembled WGS sequence"/>
</dbReference>
<dbReference type="SMART" id="SM00421">
    <property type="entry name" value="HTH_LUXR"/>
    <property type="match status" value="1"/>
</dbReference>
<dbReference type="PRINTS" id="PR00038">
    <property type="entry name" value="HTHLUXR"/>
</dbReference>
<dbReference type="InterPro" id="IPR011990">
    <property type="entry name" value="TPR-like_helical_dom_sf"/>
</dbReference>
<name>A0ABQ4CER8_9ACTN</name>
<keyword evidence="1" id="KW-0547">Nucleotide-binding</keyword>
<dbReference type="InterPro" id="IPR000792">
    <property type="entry name" value="Tscrpt_reg_LuxR_C"/>
</dbReference>
<dbReference type="PANTHER" id="PTHR16305:SF35">
    <property type="entry name" value="TRANSCRIPTIONAL ACTIVATOR DOMAIN"/>
    <property type="match status" value="1"/>
</dbReference>
<dbReference type="SUPFAM" id="SSF46894">
    <property type="entry name" value="C-terminal effector domain of the bipartite response regulators"/>
    <property type="match status" value="1"/>
</dbReference>
<dbReference type="PROSITE" id="PS00622">
    <property type="entry name" value="HTH_LUXR_1"/>
    <property type="match status" value="1"/>
</dbReference>
<evidence type="ECO:0000313" key="5">
    <source>
        <dbReference type="Proteomes" id="UP000624325"/>
    </source>
</evidence>
<gene>
    <name evidence="4" type="ORF">Air01nite_73670</name>
</gene>
<dbReference type="InterPro" id="IPR016032">
    <property type="entry name" value="Sig_transdc_resp-reg_C-effctor"/>
</dbReference>
<dbReference type="PANTHER" id="PTHR16305">
    <property type="entry name" value="TESTICULAR SOLUBLE ADENYLYL CYCLASE"/>
    <property type="match status" value="1"/>
</dbReference>
<dbReference type="Gene3D" id="1.10.10.10">
    <property type="entry name" value="Winged helix-like DNA-binding domain superfamily/Winged helix DNA-binding domain"/>
    <property type="match status" value="1"/>
</dbReference>
<dbReference type="CDD" id="cd06170">
    <property type="entry name" value="LuxR_C_like"/>
    <property type="match status" value="1"/>
</dbReference>
<dbReference type="PROSITE" id="PS50043">
    <property type="entry name" value="HTH_LUXR_2"/>
    <property type="match status" value="1"/>
</dbReference>